<name>A0A7I7T2J0_9MYCO</name>
<dbReference type="Proteomes" id="UP000467148">
    <property type="component" value="Chromosome"/>
</dbReference>
<dbReference type="Pfam" id="PF22905">
    <property type="entry name" value="Hydro_N_hd"/>
    <property type="match status" value="1"/>
</dbReference>
<feature type="domain" description="Predicted hydrolase N-terminal" evidence="1">
    <location>
        <begin position="25"/>
        <end position="87"/>
    </location>
</feature>
<evidence type="ECO:0000259" key="1">
    <source>
        <dbReference type="Pfam" id="PF22905"/>
    </source>
</evidence>
<keyword evidence="3" id="KW-1185">Reference proteome</keyword>
<organism evidence="2 3">
    <name type="scientific">Mycolicibacterium helvum</name>
    <dbReference type="NCBI Taxonomy" id="1534349"/>
    <lineage>
        <taxon>Bacteria</taxon>
        <taxon>Bacillati</taxon>
        <taxon>Actinomycetota</taxon>
        <taxon>Actinomycetes</taxon>
        <taxon>Mycobacteriales</taxon>
        <taxon>Mycobacteriaceae</taxon>
        <taxon>Mycolicibacterium</taxon>
    </lineage>
</organism>
<protein>
    <recommendedName>
        <fullName evidence="1">Predicted hydrolase N-terminal domain-containing protein</fullName>
    </recommendedName>
</protein>
<evidence type="ECO:0000313" key="3">
    <source>
        <dbReference type="Proteomes" id="UP000467148"/>
    </source>
</evidence>
<dbReference type="InterPro" id="IPR054469">
    <property type="entry name" value="Pred_hydrolase_N"/>
</dbReference>
<reference evidence="2 3" key="1">
    <citation type="journal article" date="2019" name="Emerg. Microbes Infect.">
        <title>Comprehensive subspecies identification of 175 nontuberculous mycobacteria species based on 7547 genomic profiles.</title>
        <authorList>
            <person name="Matsumoto Y."/>
            <person name="Kinjo T."/>
            <person name="Motooka D."/>
            <person name="Nabeya D."/>
            <person name="Jung N."/>
            <person name="Uechi K."/>
            <person name="Horii T."/>
            <person name="Iida T."/>
            <person name="Fujita J."/>
            <person name="Nakamura S."/>
        </authorList>
    </citation>
    <scope>NUCLEOTIDE SEQUENCE [LARGE SCALE GENOMIC DNA]</scope>
    <source>
        <strain evidence="2 3">JCM 30396</strain>
    </source>
</reference>
<evidence type="ECO:0000313" key="2">
    <source>
        <dbReference type="EMBL" id="BBY63514.1"/>
    </source>
</evidence>
<sequence length="181" mass="19655">MTECPSLTHISIGALIGEAGGDPWQVDTLNTELHYLDALIDQALTHDQDTSALEDNAISMTSSALHQVEALRDDYGAKLEASLTDLRAKDEALVNSNGPMTQEKADATARLRDFTTATNPAADPDARRLAGERLDDFRMANFVGPLPKDPILGGDARTRARSRLDLQRQLQQGRYGLPDVG</sequence>
<accession>A0A7I7T2J0</accession>
<dbReference type="RefSeq" id="WP_163747168.1">
    <property type="nucleotide sequence ID" value="NZ_AP022596.1"/>
</dbReference>
<dbReference type="AlphaFoldDB" id="A0A7I7T2J0"/>
<proteinExistence type="predicted"/>
<gene>
    <name evidence="2" type="ORF">MHEL_17570</name>
</gene>
<dbReference type="KEGG" id="mhev:MHEL_17570"/>
<dbReference type="EMBL" id="AP022596">
    <property type="protein sequence ID" value="BBY63514.1"/>
    <property type="molecule type" value="Genomic_DNA"/>
</dbReference>